<dbReference type="InterPro" id="IPR017949">
    <property type="entry name" value="Thaumatin_CS"/>
</dbReference>
<dbReference type="PIRSF" id="PIRSF002703">
    <property type="entry name" value="Thaumatin"/>
    <property type="match status" value="1"/>
</dbReference>
<evidence type="ECO:0000256" key="1">
    <source>
        <dbReference type="ARBA" id="ARBA00010607"/>
    </source>
</evidence>
<dbReference type="Pfam" id="PF00314">
    <property type="entry name" value="Thaumatin"/>
    <property type="match status" value="1"/>
</dbReference>
<feature type="disulfide bond" evidence="3">
    <location>
        <begin position="147"/>
        <end position="202"/>
    </location>
</feature>
<feature type="disulfide bond" evidence="3">
    <location>
        <begin position="169"/>
        <end position="178"/>
    </location>
</feature>
<keyword evidence="2 3" id="KW-1015">Disulfide bond</keyword>
<proteinExistence type="inferred from homology"/>
<evidence type="ECO:0008006" key="6">
    <source>
        <dbReference type="Google" id="ProtNLM"/>
    </source>
</evidence>
<protein>
    <recommendedName>
        <fullName evidence="6">Thaumatin-like protein</fullName>
    </recommendedName>
</protein>
<dbReference type="InParanoid" id="A0A2G5DAD7"/>
<keyword evidence="5" id="KW-1185">Reference proteome</keyword>
<evidence type="ECO:0000256" key="2">
    <source>
        <dbReference type="ARBA" id="ARBA00023157"/>
    </source>
</evidence>
<accession>A0A2G5DAD7</accession>
<dbReference type="PROSITE" id="PS51367">
    <property type="entry name" value="THAUMATIN_2"/>
    <property type="match status" value="1"/>
</dbReference>
<dbReference type="Gene3D" id="2.60.110.10">
    <property type="entry name" value="Thaumatin"/>
    <property type="match status" value="1"/>
</dbReference>
<feature type="disulfide bond" evidence="3">
    <location>
        <begin position="78"/>
        <end position="88"/>
    </location>
</feature>
<dbReference type="PROSITE" id="PS00316">
    <property type="entry name" value="THAUMATIN_1"/>
    <property type="match status" value="1"/>
</dbReference>
<reference evidence="4 5" key="1">
    <citation type="submission" date="2017-09" db="EMBL/GenBank/DDBJ databases">
        <title>WGS assembly of Aquilegia coerulea Goldsmith.</title>
        <authorList>
            <person name="Hodges S."/>
            <person name="Kramer E."/>
            <person name="Nordborg M."/>
            <person name="Tomkins J."/>
            <person name="Borevitz J."/>
            <person name="Derieg N."/>
            <person name="Yan J."/>
            <person name="Mihaltcheva S."/>
            <person name="Hayes R.D."/>
            <person name="Rokhsar D."/>
        </authorList>
    </citation>
    <scope>NUCLEOTIDE SEQUENCE [LARGE SCALE GENOMIC DNA]</scope>
    <source>
        <strain evidence="5">cv. Goldsmith</strain>
    </source>
</reference>
<dbReference type="InterPro" id="IPR037176">
    <property type="entry name" value="Osmotin/thaumatin-like_sf"/>
</dbReference>
<sequence>MAVSFSFSAKLLSFLLSFPLIFTFFTHATIFEIHNQCPYTVWAAAQPGGGRQLKTGQSWILNMKPSIRSGRVWGRTNCTFNSSGQGNCTTGDCNGLLQCRSSGSLPITMAEYTLSAIDNIDYLDMSLVDGFNIPMDLIPRGALGIRCRADINSQCPTELRVADGCNGPCVVFQTDEYCCIGTHNTLDKCGPTSYSKFFKKYCPDAYTYPYDQVNDPASTLKYPSGTKYNIVFCGPLEA</sequence>
<feature type="disulfide bond" evidence="3">
    <location>
        <begin position="93"/>
        <end position="99"/>
    </location>
</feature>
<feature type="disulfide bond" evidence="3">
    <location>
        <begin position="179"/>
        <end position="189"/>
    </location>
</feature>
<feature type="disulfide bond" evidence="3">
    <location>
        <begin position="155"/>
        <end position="165"/>
    </location>
</feature>
<dbReference type="SMART" id="SM00205">
    <property type="entry name" value="THN"/>
    <property type="match status" value="1"/>
</dbReference>
<feature type="disulfide bond" evidence="3">
    <location>
        <begin position="37"/>
        <end position="233"/>
    </location>
</feature>
<dbReference type="SUPFAM" id="SSF49870">
    <property type="entry name" value="Osmotin, thaumatin-like protein"/>
    <property type="match status" value="1"/>
</dbReference>
<dbReference type="InterPro" id="IPR001938">
    <property type="entry name" value="Thaumatin"/>
</dbReference>
<dbReference type="Proteomes" id="UP000230069">
    <property type="component" value="Unassembled WGS sequence"/>
</dbReference>
<dbReference type="STRING" id="218851.A0A2G5DAD7"/>
<organism evidence="4 5">
    <name type="scientific">Aquilegia coerulea</name>
    <name type="common">Rocky mountain columbine</name>
    <dbReference type="NCBI Taxonomy" id="218851"/>
    <lineage>
        <taxon>Eukaryota</taxon>
        <taxon>Viridiplantae</taxon>
        <taxon>Streptophyta</taxon>
        <taxon>Embryophyta</taxon>
        <taxon>Tracheophyta</taxon>
        <taxon>Spermatophyta</taxon>
        <taxon>Magnoliopsida</taxon>
        <taxon>Ranunculales</taxon>
        <taxon>Ranunculaceae</taxon>
        <taxon>Thalictroideae</taxon>
        <taxon>Aquilegia</taxon>
    </lineage>
</organism>
<gene>
    <name evidence="4" type="ORF">AQUCO_02500275v1</name>
</gene>
<dbReference type="OrthoDB" id="430315at2759"/>
<dbReference type="AlphaFoldDB" id="A0A2G5DAD7"/>
<comment type="similarity">
    <text evidence="1">Belongs to the thaumatin family.</text>
</comment>
<name>A0A2G5DAD7_AQUCA</name>
<dbReference type="PRINTS" id="PR00347">
    <property type="entry name" value="THAUMATIN"/>
</dbReference>
<dbReference type="FunFam" id="2.60.110.10:FF:000003">
    <property type="entry name" value="Thaumatin I"/>
    <property type="match status" value="1"/>
</dbReference>
<dbReference type="PANTHER" id="PTHR31048">
    <property type="entry name" value="OS03G0233200 PROTEIN"/>
    <property type="match status" value="1"/>
</dbReference>
<evidence type="ECO:0000313" key="5">
    <source>
        <dbReference type="Proteomes" id="UP000230069"/>
    </source>
</evidence>
<evidence type="ECO:0000313" key="4">
    <source>
        <dbReference type="EMBL" id="PIA40456.1"/>
    </source>
</evidence>
<dbReference type="EMBL" id="KZ305042">
    <property type="protein sequence ID" value="PIA40456.1"/>
    <property type="molecule type" value="Genomic_DNA"/>
</dbReference>
<evidence type="ECO:0000256" key="3">
    <source>
        <dbReference type="PIRSR" id="PIRSR002703-1"/>
    </source>
</evidence>